<dbReference type="PRINTS" id="PR00080">
    <property type="entry name" value="SDRFAMILY"/>
</dbReference>
<dbReference type="RefSeq" id="WP_244710955.1">
    <property type="nucleotide sequence ID" value="NZ_CP095073.1"/>
</dbReference>
<dbReference type="PANTHER" id="PTHR42760">
    <property type="entry name" value="SHORT-CHAIN DEHYDROGENASES/REDUCTASES FAMILY MEMBER"/>
    <property type="match status" value="1"/>
</dbReference>
<dbReference type="SUPFAM" id="SSF51735">
    <property type="entry name" value="NAD(P)-binding Rossmann-fold domains"/>
    <property type="match status" value="1"/>
</dbReference>
<dbReference type="PANTHER" id="PTHR42760:SF5">
    <property type="entry name" value="2-DEHYDRO-3-DEOXY-D-GLUCONATE 5-DEHYDROGENASE"/>
    <property type="match status" value="1"/>
</dbReference>
<dbReference type="Gene3D" id="3.40.50.720">
    <property type="entry name" value="NAD(P)-binding Rossmann-like Domain"/>
    <property type="match status" value="1"/>
</dbReference>
<reference evidence="4 5" key="1">
    <citation type="submission" date="2022-04" db="EMBL/GenBank/DDBJ databases">
        <title>Halobacillus sp. isolated from saltern.</title>
        <authorList>
            <person name="Won M."/>
            <person name="Lee C.-M."/>
            <person name="Woen H.-Y."/>
            <person name="Kwon S.-W."/>
        </authorList>
    </citation>
    <scope>NUCLEOTIDE SEQUENCE [LARGE SCALE GENOMIC DNA]</scope>
    <source>
        <strain evidence="4 5">SSBR10-3</strain>
    </source>
</reference>
<name>A0ABY4ELK4_9BACI</name>
<dbReference type="PRINTS" id="PR00081">
    <property type="entry name" value="GDHRDH"/>
</dbReference>
<dbReference type="Proteomes" id="UP000831787">
    <property type="component" value="Chromosome"/>
</dbReference>
<keyword evidence="5" id="KW-1185">Reference proteome</keyword>
<accession>A0ABY4ELK4</accession>
<dbReference type="Pfam" id="PF13561">
    <property type="entry name" value="adh_short_C2"/>
    <property type="match status" value="1"/>
</dbReference>
<dbReference type="InterPro" id="IPR020904">
    <property type="entry name" value="Sc_DH/Rdtase_CS"/>
</dbReference>
<dbReference type="EMBL" id="CP095073">
    <property type="protein sequence ID" value="UOQ44748.1"/>
    <property type="molecule type" value="Genomic_DNA"/>
</dbReference>
<keyword evidence="2" id="KW-0560">Oxidoreductase</keyword>
<organism evidence="4 5">
    <name type="scientific">Halobacillus salinarum</name>
    <dbReference type="NCBI Taxonomy" id="2932257"/>
    <lineage>
        <taxon>Bacteria</taxon>
        <taxon>Bacillati</taxon>
        <taxon>Bacillota</taxon>
        <taxon>Bacilli</taxon>
        <taxon>Bacillales</taxon>
        <taxon>Bacillaceae</taxon>
        <taxon>Halobacillus</taxon>
    </lineage>
</organism>
<comment type="similarity">
    <text evidence="1">Belongs to the short-chain dehydrogenases/reductases (SDR) family.</text>
</comment>
<dbReference type="PROSITE" id="PS00061">
    <property type="entry name" value="ADH_SHORT"/>
    <property type="match status" value="1"/>
</dbReference>
<protein>
    <submittedName>
        <fullName evidence="4">SDR family oxidoreductase</fullName>
    </submittedName>
</protein>
<evidence type="ECO:0000313" key="5">
    <source>
        <dbReference type="Proteomes" id="UP000831787"/>
    </source>
</evidence>
<sequence length="253" mass="27375">MSQNLFRLDGKVAAVTGATRGIGRSVAIALAEAGADVALLQRNPDQLDVKNEIENLGRTCRTIPCDLSQTEQVKEAIPQVVSEFGKIDILVNCAGIQRRSPSVDFPEEDWDEVININLKTVWLLCQQAGRYMVPQKSGKIINFASLLSYQGGITVPAYAASKGGVSQVTKALSNEWAQHNVNVNAVVPGYIATDMNTALINDDNRNKQILDRIPAGDWGKPDDFKGTAVFLASDASNYVHGHQLAVDGGWLGR</sequence>
<evidence type="ECO:0000256" key="1">
    <source>
        <dbReference type="ARBA" id="ARBA00006484"/>
    </source>
</evidence>
<dbReference type="InterPro" id="IPR036291">
    <property type="entry name" value="NAD(P)-bd_dom_sf"/>
</dbReference>
<feature type="domain" description="Ketoreductase" evidence="3">
    <location>
        <begin position="11"/>
        <end position="179"/>
    </location>
</feature>
<evidence type="ECO:0000313" key="4">
    <source>
        <dbReference type="EMBL" id="UOQ44748.1"/>
    </source>
</evidence>
<dbReference type="InterPro" id="IPR057326">
    <property type="entry name" value="KR_dom"/>
</dbReference>
<gene>
    <name evidence="4" type="ORF">MUN89_01975</name>
</gene>
<evidence type="ECO:0000256" key="2">
    <source>
        <dbReference type="ARBA" id="ARBA00023002"/>
    </source>
</evidence>
<proteinExistence type="inferred from homology"/>
<dbReference type="SMART" id="SM00822">
    <property type="entry name" value="PKS_KR"/>
    <property type="match status" value="1"/>
</dbReference>
<dbReference type="InterPro" id="IPR002347">
    <property type="entry name" value="SDR_fam"/>
</dbReference>
<evidence type="ECO:0000259" key="3">
    <source>
        <dbReference type="SMART" id="SM00822"/>
    </source>
</evidence>
<dbReference type="CDD" id="cd05347">
    <property type="entry name" value="Ga5DH-like_SDR_c"/>
    <property type="match status" value="1"/>
</dbReference>